<protein>
    <recommendedName>
        <fullName evidence="2">Regulator of MON1-CCZ1 complex N-terminal domain-containing protein</fullName>
    </recommendedName>
</protein>
<dbReference type="OrthoDB" id="26384at2759"/>
<feature type="region of interest" description="Disordered" evidence="1">
    <location>
        <begin position="186"/>
        <end position="206"/>
    </location>
</feature>
<evidence type="ECO:0000256" key="1">
    <source>
        <dbReference type="SAM" id="MobiDB-lite"/>
    </source>
</evidence>
<dbReference type="InterPro" id="IPR040371">
    <property type="entry name" value="RMC1"/>
</dbReference>
<gene>
    <name evidence="3" type="ORF">GPECTOR_8g18</name>
</gene>
<proteinExistence type="predicted"/>
<dbReference type="AlphaFoldDB" id="A0A150GSU6"/>
<evidence type="ECO:0000313" key="4">
    <source>
        <dbReference type="Proteomes" id="UP000075714"/>
    </source>
</evidence>
<dbReference type="Proteomes" id="UP000075714">
    <property type="component" value="Unassembled WGS sequence"/>
</dbReference>
<name>A0A150GSU6_GONPE</name>
<dbReference type="PANTHER" id="PTHR12897:SF4">
    <property type="entry name" value="REGULATOR OF MON1-CCZ1 COMPLEX"/>
    <property type="match status" value="1"/>
</dbReference>
<dbReference type="Pfam" id="PF21029">
    <property type="entry name" value="RMC1_N"/>
    <property type="match status" value="1"/>
</dbReference>
<dbReference type="GO" id="GO:0035658">
    <property type="term" value="C:Mon1-Ccz1 complex"/>
    <property type="evidence" value="ECO:0007669"/>
    <property type="project" value="InterPro"/>
</dbReference>
<reference evidence="4" key="1">
    <citation type="journal article" date="2016" name="Nat. Commun.">
        <title>The Gonium pectorale genome demonstrates co-option of cell cycle regulation during the evolution of multicellularity.</title>
        <authorList>
            <person name="Hanschen E.R."/>
            <person name="Marriage T.N."/>
            <person name="Ferris P.J."/>
            <person name="Hamaji T."/>
            <person name="Toyoda A."/>
            <person name="Fujiyama A."/>
            <person name="Neme R."/>
            <person name="Noguchi H."/>
            <person name="Minakuchi Y."/>
            <person name="Suzuki M."/>
            <person name="Kawai-Toyooka H."/>
            <person name="Smith D.R."/>
            <person name="Sparks H."/>
            <person name="Anderson J."/>
            <person name="Bakaric R."/>
            <person name="Luria V."/>
            <person name="Karger A."/>
            <person name="Kirschner M.W."/>
            <person name="Durand P.M."/>
            <person name="Michod R.E."/>
            <person name="Nozaki H."/>
            <person name="Olson B.J."/>
        </authorList>
    </citation>
    <scope>NUCLEOTIDE SEQUENCE [LARGE SCALE GENOMIC DNA]</scope>
    <source>
        <strain evidence="4">NIES-2863</strain>
    </source>
</reference>
<feature type="domain" description="Regulator of MON1-CCZ1 complex N-terminal" evidence="2">
    <location>
        <begin position="53"/>
        <end position="169"/>
    </location>
</feature>
<comment type="caution">
    <text evidence="3">The sequence shown here is derived from an EMBL/GenBank/DDBJ whole genome shotgun (WGS) entry which is preliminary data.</text>
</comment>
<keyword evidence="4" id="KW-1185">Reference proteome</keyword>
<dbReference type="GO" id="GO:0031902">
    <property type="term" value="C:late endosome membrane"/>
    <property type="evidence" value="ECO:0007669"/>
    <property type="project" value="TreeGrafter"/>
</dbReference>
<dbReference type="STRING" id="33097.A0A150GSU6"/>
<organism evidence="3 4">
    <name type="scientific">Gonium pectorale</name>
    <name type="common">Green alga</name>
    <dbReference type="NCBI Taxonomy" id="33097"/>
    <lineage>
        <taxon>Eukaryota</taxon>
        <taxon>Viridiplantae</taxon>
        <taxon>Chlorophyta</taxon>
        <taxon>core chlorophytes</taxon>
        <taxon>Chlorophyceae</taxon>
        <taxon>CS clade</taxon>
        <taxon>Chlamydomonadales</taxon>
        <taxon>Volvocaceae</taxon>
        <taxon>Gonium</taxon>
    </lineage>
</organism>
<evidence type="ECO:0000313" key="3">
    <source>
        <dbReference type="EMBL" id="KXZ52792.1"/>
    </source>
</evidence>
<sequence>MAQYHAAGGGSSAGLGGGDGAAAAAAASPPLYHVAAVDAGLALEPETLSYWGYDDGSGCLLVVKGGLAFAYDVSGGAPPGSPEQLRWTAALPDGPPVVALRLSLDGGLLAVQRSGSGVMLEFIDLASGNVFVQGTDRGRGEILSFFFTELPGSEVVLVTPAGLELLEFEELLASYPKYDLAVRKLTPNRAPQTPPPAAAAATVPAA</sequence>
<dbReference type="GO" id="GO:0010506">
    <property type="term" value="P:regulation of autophagy"/>
    <property type="evidence" value="ECO:0007669"/>
    <property type="project" value="InterPro"/>
</dbReference>
<evidence type="ECO:0000259" key="2">
    <source>
        <dbReference type="Pfam" id="PF21029"/>
    </source>
</evidence>
<accession>A0A150GSU6</accession>
<dbReference type="GO" id="GO:0005765">
    <property type="term" value="C:lysosomal membrane"/>
    <property type="evidence" value="ECO:0007669"/>
    <property type="project" value="TreeGrafter"/>
</dbReference>
<dbReference type="PANTHER" id="PTHR12897">
    <property type="entry name" value="COLON CANCER-ASSOCIATED PROTEIN MIC1"/>
    <property type="match status" value="1"/>
</dbReference>
<dbReference type="EMBL" id="LSYV01000009">
    <property type="protein sequence ID" value="KXZ52792.1"/>
    <property type="molecule type" value="Genomic_DNA"/>
</dbReference>
<dbReference type="InterPro" id="IPR049040">
    <property type="entry name" value="RMC1_N"/>
</dbReference>